<gene>
    <name evidence="1" type="ORF">EV203_10796</name>
</gene>
<organism evidence="1 2">
    <name type="scientific">Caldanaerobacter subterraneus</name>
    <dbReference type="NCBI Taxonomy" id="911092"/>
    <lineage>
        <taxon>Bacteria</taxon>
        <taxon>Bacillati</taxon>
        <taxon>Bacillota</taxon>
        <taxon>Clostridia</taxon>
        <taxon>Thermoanaerobacterales</taxon>
        <taxon>Thermoanaerobacteraceae</taxon>
        <taxon>Caldanaerobacter</taxon>
    </lineage>
</organism>
<name>A0A4R2K4X3_9THEO</name>
<sequence length="89" mass="10531">MKICGETCIFFYFYVHIKSEIKEKKEEDLMQLSTKELLYIDDILSMQQNMTKTLNDYATRCQDPQLKALCQNLANRCQNNFSSLLRHLS</sequence>
<evidence type="ECO:0000313" key="1">
    <source>
        <dbReference type="EMBL" id="TCO67564.1"/>
    </source>
</evidence>
<dbReference type="AlphaFoldDB" id="A0A4R2K4X3"/>
<protein>
    <submittedName>
        <fullName evidence="1">Coat F domain-containing protein</fullName>
    </submittedName>
</protein>
<evidence type="ECO:0000313" key="2">
    <source>
        <dbReference type="Proteomes" id="UP000294886"/>
    </source>
</evidence>
<accession>A0A4R2K4X3</accession>
<reference evidence="1 2" key="1">
    <citation type="submission" date="2019-03" db="EMBL/GenBank/DDBJ databases">
        <title>Genomic Encyclopedia of Type Strains, Phase IV (KMG-IV): sequencing the most valuable type-strain genomes for metagenomic binning, comparative biology and taxonomic classification.</title>
        <authorList>
            <person name="Goeker M."/>
        </authorList>
    </citation>
    <scope>NUCLEOTIDE SEQUENCE [LARGE SCALE GENOMIC DNA]</scope>
    <source>
        <strain evidence="1 2">DSM 13054</strain>
    </source>
</reference>
<dbReference type="EMBL" id="SLWU01000007">
    <property type="protein sequence ID" value="TCO67564.1"/>
    <property type="molecule type" value="Genomic_DNA"/>
</dbReference>
<comment type="caution">
    <text evidence="1">The sequence shown here is derived from an EMBL/GenBank/DDBJ whole genome shotgun (WGS) entry which is preliminary data.</text>
</comment>
<proteinExistence type="predicted"/>
<dbReference type="Proteomes" id="UP000294886">
    <property type="component" value="Unassembled WGS sequence"/>
</dbReference>